<evidence type="ECO:0000313" key="3">
    <source>
        <dbReference type="Proteomes" id="UP000468901"/>
    </source>
</evidence>
<feature type="chain" id="PRO_5026969375" evidence="1">
    <location>
        <begin position="33"/>
        <end position="248"/>
    </location>
</feature>
<sequence length="248" mass="25708">MPARMPLNRFAAALAGAIALGALMGAAGPARAEEAPRRTLTITGTGEITTHPDIATVETGVLTEGKTAADALAANTKAMNEVFKGLEAMKIARDDIRTSEFSVSPVYAQPPTRPDGAIEAPVIRGYQVRNQVTVTVRKLAELGATLDKLVSLGSNQLGGISFGIDKPEPLLDEARAEAVKDALRKAKIYAGAAGVALGKIVTISESGGYAPQPVYAMKAMAMRDSAPVPVAAGTQKVTSDVSLVIEIE</sequence>
<dbReference type="EMBL" id="WESC01000015">
    <property type="protein sequence ID" value="KAB7738861.1"/>
    <property type="molecule type" value="Genomic_DNA"/>
</dbReference>
<dbReference type="GO" id="GO:0006974">
    <property type="term" value="P:DNA damage response"/>
    <property type="evidence" value="ECO:0007669"/>
    <property type="project" value="TreeGrafter"/>
</dbReference>
<keyword evidence="3" id="KW-1185">Reference proteome</keyword>
<dbReference type="Pfam" id="PF04402">
    <property type="entry name" value="SIMPL"/>
    <property type="match status" value="1"/>
</dbReference>
<protein>
    <submittedName>
        <fullName evidence="2">DUF541 domain-containing protein</fullName>
    </submittedName>
</protein>
<evidence type="ECO:0000256" key="1">
    <source>
        <dbReference type="SAM" id="SignalP"/>
    </source>
</evidence>
<organism evidence="2 3">
    <name type="scientific">Parvibaculum sedimenti</name>
    <dbReference type="NCBI Taxonomy" id="2608632"/>
    <lineage>
        <taxon>Bacteria</taxon>
        <taxon>Pseudomonadati</taxon>
        <taxon>Pseudomonadota</taxon>
        <taxon>Alphaproteobacteria</taxon>
        <taxon>Hyphomicrobiales</taxon>
        <taxon>Parvibaculaceae</taxon>
        <taxon>Parvibaculum</taxon>
    </lineage>
</organism>
<dbReference type="AlphaFoldDB" id="A0A6N6VF77"/>
<dbReference type="Gene3D" id="3.30.110.170">
    <property type="entry name" value="Protein of unknown function (DUF541), domain 1"/>
    <property type="match status" value="1"/>
</dbReference>
<dbReference type="InterPro" id="IPR007497">
    <property type="entry name" value="SIMPL/DUF541"/>
</dbReference>
<keyword evidence="1" id="KW-0732">Signal</keyword>
<dbReference type="PANTHER" id="PTHR34387:SF1">
    <property type="entry name" value="PERIPLASMIC IMMUNOGENIC PROTEIN"/>
    <property type="match status" value="1"/>
</dbReference>
<dbReference type="RefSeq" id="WP_152217136.1">
    <property type="nucleotide sequence ID" value="NZ_WESC01000015.1"/>
</dbReference>
<dbReference type="PANTHER" id="PTHR34387">
    <property type="entry name" value="SLR1258 PROTEIN"/>
    <property type="match status" value="1"/>
</dbReference>
<evidence type="ECO:0000313" key="2">
    <source>
        <dbReference type="EMBL" id="KAB7738861.1"/>
    </source>
</evidence>
<dbReference type="Gene3D" id="3.30.70.2970">
    <property type="entry name" value="Protein of unknown function (DUF541), domain 2"/>
    <property type="match status" value="1"/>
</dbReference>
<gene>
    <name evidence="2" type="ORF">F2P47_14670</name>
</gene>
<accession>A0A6N6VF77</accession>
<proteinExistence type="predicted"/>
<name>A0A6N6VF77_9HYPH</name>
<dbReference type="InterPro" id="IPR052022">
    <property type="entry name" value="26kDa_periplasmic_antigen"/>
</dbReference>
<dbReference type="Proteomes" id="UP000468901">
    <property type="component" value="Unassembled WGS sequence"/>
</dbReference>
<feature type="signal peptide" evidence="1">
    <location>
        <begin position="1"/>
        <end position="32"/>
    </location>
</feature>
<reference evidence="2 3" key="1">
    <citation type="submission" date="2019-09" db="EMBL/GenBank/DDBJ databases">
        <title>Parvibaculum sedimenti sp. nov., isolated from sediment.</title>
        <authorList>
            <person name="Wang Y."/>
        </authorList>
    </citation>
    <scope>NUCLEOTIDE SEQUENCE [LARGE SCALE GENOMIC DNA]</scope>
    <source>
        <strain evidence="2 3">HXT-9</strain>
    </source>
</reference>
<comment type="caution">
    <text evidence="2">The sequence shown here is derived from an EMBL/GenBank/DDBJ whole genome shotgun (WGS) entry which is preliminary data.</text>
</comment>